<keyword evidence="5" id="KW-1185">Reference proteome</keyword>
<feature type="transmembrane region" description="Helical" evidence="2">
    <location>
        <begin position="74"/>
        <end position="94"/>
    </location>
</feature>
<name>A0ABR7M0H5_9ACTN</name>
<accession>A0ABR7M0H5</accession>
<evidence type="ECO:0000256" key="2">
    <source>
        <dbReference type="SAM" id="Phobius"/>
    </source>
</evidence>
<evidence type="ECO:0000256" key="1">
    <source>
        <dbReference type="SAM" id="MobiDB-lite"/>
    </source>
</evidence>
<evidence type="ECO:0000313" key="5">
    <source>
        <dbReference type="Proteomes" id="UP000805614"/>
    </source>
</evidence>
<dbReference type="InterPro" id="IPR025328">
    <property type="entry name" value="DUF4234"/>
</dbReference>
<gene>
    <name evidence="4" type="ORF">HKK74_33180</name>
</gene>
<feature type="domain" description="DUF4234" evidence="3">
    <location>
        <begin position="33"/>
        <end position="101"/>
    </location>
</feature>
<feature type="transmembrane region" description="Helical" evidence="2">
    <location>
        <begin position="106"/>
        <end position="131"/>
    </location>
</feature>
<sequence>MNQPQQSVQQQSYAQPGQGPAAASGLQMKRRNPIAVWLGLPIITFGIYGIVWYVKVHGELERFDPRHKVGTTSAVLSIFFGWITLGIWNLVVWVKLAGHIANAQRAAGLTPSCNGGIGFLLGIFGFGSLYYQLELNKIVDRYGDVPAGTQVPLAA</sequence>
<feature type="region of interest" description="Disordered" evidence="1">
    <location>
        <begin position="1"/>
        <end position="24"/>
    </location>
</feature>
<comment type="caution">
    <text evidence="4">The sequence shown here is derived from an EMBL/GenBank/DDBJ whole genome shotgun (WGS) entry which is preliminary data.</text>
</comment>
<organism evidence="4 5">
    <name type="scientific">Actinomadura alba</name>
    <dbReference type="NCBI Taxonomy" id="406431"/>
    <lineage>
        <taxon>Bacteria</taxon>
        <taxon>Bacillati</taxon>
        <taxon>Actinomycetota</taxon>
        <taxon>Actinomycetes</taxon>
        <taxon>Streptosporangiales</taxon>
        <taxon>Thermomonosporaceae</taxon>
        <taxon>Actinomadura</taxon>
    </lineage>
</organism>
<dbReference type="Pfam" id="PF14018">
    <property type="entry name" value="DUF4234"/>
    <property type="match status" value="1"/>
</dbReference>
<proteinExistence type="predicted"/>
<dbReference type="Proteomes" id="UP000805614">
    <property type="component" value="Unassembled WGS sequence"/>
</dbReference>
<evidence type="ECO:0000313" key="4">
    <source>
        <dbReference type="EMBL" id="MBC6470309.1"/>
    </source>
</evidence>
<keyword evidence="2" id="KW-0472">Membrane</keyword>
<dbReference type="RefSeq" id="WP_187247351.1">
    <property type="nucleotide sequence ID" value="NZ_BAAAOK010000017.1"/>
</dbReference>
<protein>
    <submittedName>
        <fullName evidence="4">DUF4234 domain-containing protein</fullName>
    </submittedName>
</protein>
<feature type="transmembrane region" description="Helical" evidence="2">
    <location>
        <begin position="34"/>
        <end position="54"/>
    </location>
</feature>
<reference evidence="4 5" key="1">
    <citation type="submission" date="2020-06" db="EMBL/GenBank/DDBJ databases">
        <title>Actinomadura xiongansis sp. nov., isolated from soil of Baiyangdian.</title>
        <authorList>
            <person name="Zhang X."/>
        </authorList>
    </citation>
    <scope>NUCLEOTIDE SEQUENCE [LARGE SCALE GENOMIC DNA]</scope>
    <source>
        <strain evidence="4 5">HBUM206468</strain>
    </source>
</reference>
<evidence type="ECO:0000259" key="3">
    <source>
        <dbReference type="Pfam" id="PF14018"/>
    </source>
</evidence>
<keyword evidence="2" id="KW-0812">Transmembrane</keyword>
<dbReference type="EMBL" id="JABVEC010000039">
    <property type="protein sequence ID" value="MBC6470309.1"/>
    <property type="molecule type" value="Genomic_DNA"/>
</dbReference>
<keyword evidence="2" id="KW-1133">Transmembrane helix</keyword>